<feature type="compositionally biased region" description="Pro residues" evidence="1">
    <location>
        <begin position="218"/>
        <end position="231"/>
    </location>
</feature>
<sequence>MSAHDSPDGHEPYPDPSLAHLHDDQFNAFLRSINTHGALAEPMFSTSPGVTPSSHPVQIPLPDPPVIVPSQPLPVIENQPIYLQSVYPDPPSPQQQEYGHTDYDLGPWQQQQSPRTVQFPMPNTAYPVEHNWQTSQPHTHAEAALRRPSGEYPSPHYQTTPSPAADLSPLPLTPGGVARSTTSRGNRAAHAAPYDPSARRVSAPSAHRIAEDTMLPKPRTPSPARMPPPIAVPQRPTPTSTKKRSRAETGGEAANITTRSRKAVTSSQTRVLLNASASGSHTKYPSQLQISTPSTTSPTYAPSSTIPSYTSHSPVQSSPLVSAPVILPPQSLSPATAPRRISPVHSPSAAQVANSPSPQSSRMTPAADSLLMSTHPGPSVAVNSSSFSSSSGSTSSSAVPSSLASSLYVSTSESSSIPRSIPIEALRGPQQVHVRPQRQSQRSQLRQPTPSATPSHRGAPYPQSASARFAYQAATKSARATYLRHITSNNFLNPEALLPSADPHARQVQHTPHHPLAPWLTTDINTAEHIPADMRYDANSRILSAVLAVPGIEEDKIAVTLEDVHFNRNRVLYVSAYMSSTFPWHEDDLRMAQHSEEVETIADAEELANKDHMGKGKAPDVGASPPVVSGGDRPRDEEASSGSPSEQAHDSSESTQDKSSTSNMDAQIQSPATDLPASQPTRMGHMPNIRELIYGRQVRVINVPPSTQFIH</sequence>
<feature type="compositionally biased region" description="Basic and acidic residues" evidence="1">
    <location>
        <begin position="1"/>
        <end position="13"/>
    </location>
</feature>
<protein>
    <submittedName>
        <fullName evidence="2">Uncharacterized protein</fullName>
    </submittedName>
</protein>
<dbReference type="Proteomes" id="UP000567179">
    <property type="component" value="Unassembled WGS sequence"/>
</dbReference>
<feature type="region of interest" description="Disordered" evidence="1">
    <location>
        <begin position="1"/>
        <end position="20"/>
    </location>
</feature>
<feature type="compositionally biased region" description="Low complexity" evidence="1">
    <location>
        <begin position="424"/>
        <end position="450"/>
    </location>
</feature>
<accession>A0A8H5EZZ8</accession>
<reference evidence="2 3" key="1">
    <citation type="journal article" date="2020" name="ISME J.">
        <title>Uncovering the hidden diversity of litter-decomposition mechanisms in mushroom-forming fungi.</title>
        <authorList>
            <person name="Floudas D."/>
            <person name="Bentzer J."/>
            <person name="Ahren D."/>
            <person name="Johansson T."/>
            <person name="Persson P."/>
            <person name="Tunlid A."/>
        </authorList>
    </citation>
    <scope>NUCLEOTIDE SEQUENCE [LARGE SCALE GENOMIC DNA]</scope>
    <source>
        <strain evidence="2 3">CBS 101986</strain>
    </source>
</reference>
<name>A0A8H5EZZ8_9AGAR</name>
<feature type="region of interest" description="Disordered" evidence="1">
    <location>
        <begin position="424"/>
        <end position="464"/>
    </location>
</feature>
<feature type="compositionally biased region" description="Basic and acidic residues" evidence="1">
    <location>
        <begin position="647"/>
        <end position="656"/>
    </location>
</feature>
<dbReference type="AlphaFoldDB" id="A0A8H5EZZ8"/>
<proteinExistence type="predicted"/>
<comment type="caution">
    <text evidence="2">The sequence shown here is derived from an EMBL/GenBank/DDBJ whole genome shotgun (WGS) entry which is preliminary data.</text>
</comment>
<dbReference type="OrthoDB" id="1431247at2759"/>
<feature type="compositionally biased region" description="Polar residues" evidence="1">
    <location>
        <begin position="255"/>
        <end position="289"/>
    </location>
</feature>
<feature type="compositionally biased region" description="Basic and acidic residues" evidence="1">
    <location>
        <begin position="139"/>
        <end position="149"/>
    </location>
</feature>
<feature type="compositionally biased region" description="Polar residues" evidence="1">
    <location>
        <begin position="348"/>
        <end position="363"/>
    </location>
</feature>
<organism evidence="2 3">
    <name type="scientific">Psilocybe cf. subviscida</name>
    <dbReference type="NCBI Taxonomy" id="2480587"/>
    <lineage>
        <taxon>Eukaryota</taxon>
        <taxon>Fungi</taxon>
        <taxon>Dikarya</taxon>
        <taxon>Basidiomycota</taxon>
        <taxon>Agaricomycotina</taxon>
        <taxon>Agaricomycetes</taxon>
        <taxon>Agaricomycetidae</taxon>
        <taxon>Agaricales</taxon>
        <taxon>Agaricineae</taxon>
        <taxon>Strophariaceae</taxon>
        <taxon>Psilocybe</taxon>
    </lineage>
</organism>
<feature type="region of interest" description="Disordered" evidence="1">
    <location>
        <begin position="331"/>
        <end position="400"/>
    </location>
</feature>
<gene>
    <name evidence="2" type="ORF">D9619_010863</name>
</gene>
<feature type="compositionally biased region" description="Polar residues" evidence="1">
    <location>
        <begin position="663"/>
        <end position="681"/>
    </location>
</feature>
<dbReference type="EMBL" id="JAACJJ010000030">
    <property type="protein sequence ID" value="KAF5318492.1"/>
    <property type="molecule type" value="Genomic_DNA"/>
</dbReference>
<feature type="compositionally biased region" description="Low complexity" evidence="1">
    <location>
        <begin position="160"/>
        <end position="174"/>
    </location>
</feature>
<feature type="compositionally biased region" description="Low complexity" evidence="1">
    <location>
        <begin position="379"/>
        <end position="400"/>
    </location>
</feature>
<evidence type="ECO:0000256" key="1">
    <source>
        <dbReference type="SAM" id="MobiDB-lite"/>
    </source>
</evidence>
<keyword evidence="3" id="KW-1185">Reference proteome</keyword>
<evidence type="ECO:0000313" key="2">
    <source>
        <dbReference type="EMBL" id="KAF5318492.1"/>
    </source>
</evidence>
<feature type="compositionally biased region" description="Low complexity" evidence="1">
    <location>
        <begin position="290"/>
        <end position="311"/>
    </location>
</feature>
<feature type="region of interest" description="Disordered" evidence="1">
    <location>
        <begin position="87"/>
        <end position="117"/>
    </location>
</feature>
<feature type="region of interest" description="Disordered" evidence="1">
    <location>
        <begin position="134"/>
        <end position="318"/>
    </location>
</feature>
<feature type="region of interest" description="Disordered" evidence="1">
    <location>
        <begin position="612"/>
        <end position="684"/>
    </location>
</feature>
<evidence type="ECO:0000313" key="3">
    <source>
        <dbReference type="Proteomes" id="UP000567179"/>
    </source>
</evidence>